<accession>A0A5K7YTR1</accession>
<name>A0A5K7YTR1_9BACT</name>
<evidence type="ECO:0000313" key="2">
    <source>
        <dbReference type="EMBL" id="BBO71680.1"/>
    </source>
</evidence>
<protein>
    <submittedName>
        <fullName evidence="2">Uncharacterized protein</fullName>
    </submittedName>
</protein>
<dbReference type="AlphaFoldDB" id="A0A5K7YTR1"/>
<gene>
    <name evidence="2" type="ORF">DSCA_56100</name>
</gene>
<feature type="transmembrane region" description="Helical" evidence="1">
    <location>
        <begin position="27"/>
        <end position="49"/>
    </location>
</feature>
<organism evidence="2 3">
    <name type="scientific">Desulfosarcina alkanivorans</name>
    <dbReference type="NCBI Taxonomy" id="571177"/>
    <lineage>
        <taxon>Bacteria</taxon>
        <taxon>Pseudomonadati</taxon>
        <taxon>Thermodesulfobacteriota</taxon>
        <taxon>Desulfobacteria</taxon>
        <taxon>Desulfobacterales</taxon>
        <taxon>Desulfosarcinaceae</taxon>
        <taxon>Desulfosarcina</taxon>
    </lineage>
</organism>
<dbReference type="OrthoDB" id="5421650at2"/>
<keyword evidence="1" id="KW-1133">Transmembrane helix</keyword>
<evidence type="ECO:0000313" key="3">
    <source>
        <dbReference type="Proteomes" id="UP000427906"/>
    </source>
</evidence>
<keyword evidence="1" id="KW-0472">Membrane</keyword>
<dbReference type="KEGG" id="dalk:DSCA_56100"/>
<dbReference type="Proteomes" id="UP000427906">
    <property type="component" value="Chromosome"/>
</dbReference>
<reference evidence="2 3" key="1">
    <citation type="submission" date="2019-11" db="EMBL/GenBank/DDBJ databases">
        <title>Comparative genomics of hydrocarbon-degrading Desulfosarcina strains.</title>
        <authorList>
            <person name="Watanabe M."/>
            <person name="Kojima H."/>
            <person name="Fukui M."/>
        </authorList>
    </citation>
    <scope>NUCLEOTIDE SEQUENCE [LARGE SCALE GENOMIC DNA]</scope>
    <source>
        <strain evidence="2 3">PL12</strain>
    </source>
</reference>
<proteinExistence type="predicted"/>
<dbReference type="EMBL" id="AP021874">
    <property type="protein sequence ID" value="BBO71680.1"/>
    <property type="molecule type" value="Genomic_DNA"/>
</dbReference>
<evidence type="ECO:0000256" key="1">
    <source>
        <dbReference type="SAM" id="Phobius"/>
    </source>
</evidence>
<dbReference type="RefSeq" id="WP_155319479.1">
    <property type="nucleotide sequence ID" value="NZ_AP021874.1"/>
</dbReference>
<sequence length="194" mass="21541">MQVSSKRSRKPEPHRLTHPFANARGGAVGLAIALVLVLSLAGGGGYLAYNKYLKKTPLKTKLATLKVKEELIRFTHDHVSTALYHNLLVLDDIVAMMDRELKRLQRIGKKFPNQKKIVATQTEELTLARDRLSEVMAGVTAKVEKIYVTWLVDRSEGTGQIRSRKGTLTRQLADAIRGESAIVSRIRTNPDAAS</sequence>
<keyword evidence="3" id="KW-1185">Reference proteome</keyword>
<keyword evidence="1" id="KW-0812">Transmembrane</keyword>